<comment type="caution">
    <text evidence="1">The sequence shown here is derived from an EMBL/GenBank/DDBJ whole genome shotgun (WGS) entry which is preliminary data.</text>
</comment>
<sequence length="236" mass="26336">MRLNVCKSWACPNLGVPDAPDYQQPVYRLGYPALHCARCGSLPPLFNEPLFNGWFRRFLAQKLKHSGAGCPHCASPETIRYGVTQTGHPRLQCCACRKIFTPWLPGDNARLKIQTYLKALARGEAGCDRASYRTLAQAAAWCEARLVAHAGRVAHIATQTFTVPVLGEHPQQPLYVVLSADIVTGQVLQLSSSYCAWKPHDALRYHGDDADRATLTLCGEQRVREQEALFMRRSQF</sequence>
<gene>
    <name evidence="1" type="ORF">BN134_1250</name>
</gene>
<accession>A0ABM9Q547</accession>
<reference evidence="2" key="1">
    <citation type="journal article" date="2012" name="PLoS ONE">
        <title>Comparative analysis of genome sequences covering the seven cronobacter species.</title>
        <authorList>
            <person name="Joseph S."/>
            <person name="Desai P."/>
            <person name="Ji Y."/>
            <person name="Cummings C.A."/>
            <person name="Shih R."/>
            <person name="Degoricija L."/>
            <person name="Rico A."/>
            <person name="Brzoska P."/>
            <person name="Hamby S.E."/>
            <person name="Masood N."/>
            <person name="Hariri S."/>
            <person name="Sonbol H."/>
            <person name="Chuzhanova N."/>
            <person name="McClelland M."/>
            <person name="Furtado M.R."/>
            <person name="Forsythe S.J."/>
        </authorList>
    </citation>
    <scope>NUCLEOTIDE SEQUENCE [LARGE SCALE GENOMIC DNA]</scope>
    <source>
        <strain evidence="2">1210</strain>
    </source>
</reference>
<keyword evidence="2" id="KW-1185">Reference proteome</keyword>
<name>A0ABM9Q547_9ENTR</name>
<evidence type="ECO:0000313" key="2">
    <source>
        <dbReference type="Proteomes" id="UP000009342"/>
    </source>
</evidence>
<evidence type="ECO:0000313" key="1">
    <source>
        <dbReference type="EMBL" id="CCJ80537.1"/>
    </source>
</evidence>
<organism evidence="1 2">
    <name type="scientific">Cronobacter dublinensis 1210</name>
    <dbReference type="NCBI Taxonomy" id="1208656"/>
    <lineage>
        <taxon>Bacteria</taxon>
        <taxon>Pseudomonadati</taxon>
        <taxon>Pseudomonadota</taxon>
        <taxon>Gammaproteobacteria</taxon>
        <taxon>Enterobacterales</taxon>
        <taxon>Enterobacteriaceae</taxon>
        <taxon>Cronobacter</taxon>
    </lineage>
</organism>
<dbReference type="EMBL" id="CAKZ01000060">
    <property type="protein sequence ID" value="CCJ80537.1"/>
    <property type="molecule type" value="Genomic_DNA"/>
</dbReference>
<dbReference type="Proteomes" id="UP000009342">
    <property type="component" value="Unassembled WGS sequence"/>
</dbReference>
<proteinExistence type="predicted"/>
<protein>
    <submittedName>
        <fullName evidence="1">Cytoplasmic protein</fullName>
    </submittedName>
</protein>